<keyword evidence="1" id="KW-0472">Membrane</keyword>
<accession>A0A1S1P5E6</accession>
<keyword evidence="1" id="KW-0812">Transmembrane</keyword>
<reference evidence="3 4" key="1">
    <citation type="submission" date="2016-10" db="EMBL/GenBank/DDBJ databases">
        <title>Draft genome sequence of Methylobacterium extorquens CP3, a seed endophyte of Crotalaria pumila with plant growth-promoting and metal tolerance properties.</title>
        <authorList>
            <person name="Sanchez-Lopez A.S."/>
            <person name="Van Hamme J.D."/>
            <person name="Thijs S."/>
            <person name="Mcammond B.M."/>
            <person name="Stevens V."/>
            <person name="Gonzalez-Chavez M.D.C."/>
            <person name="Vangronsveld J."/>
        </authorList>
    </citation>
    <scope>NUCLEOTIDE SEQUENCE [LARGE SCALE GENOMIC DNA]</scope>
    <source>
        <strain evidence="3 4">CP3</strain>
    </source>
</reference>
<feature type="domain" description="TadE-like" evidence="2">
    <location>
        <begin position="29"/>
        <end position="71"/>
    </location>
</feature>
<organism evidence="3 4">
    <name type="scientific">Methylorubrum extorquens</name>
    <name type="common">Methylobacterium dichloromethanicum</name>
    <name type="synonym">Methylobacterium extorquens</name>
    <dbReference type="NCBI Taxonomy" id="408"/>
    <lineage>
        <taxon>Bacteria</taxon>
        <taxon>Pseudomonadati</taxon>
        <taxon>Pseudomonadota</taxon>
        <taxon>Alphaproteobacteria</taxon>
        <taxon>Hyphomicrobiales</taxon>
        <taxon>Methylobacteriaceae</taxon>
        <taxon>Methylorubrum</taxon>
    </lineage>
</organism>
<name>A0A1S1P5E6_METEX</name>
<dbReference type="EMBL" id="MNAO01000206">
    <property type="protein sequence ID" value="OHV15822.1"/>
    <property type="molecule type" value="Genomic_DNA"/>
</dbReference>
<feature type="transmembrane region" description="Helical" evidence="1">
    <location>
        <begin position="35"/>
        <end position="58"/>
    </location>
</feature>
<keyword evidence="1" id="KW-1133">Transmembrane helix</keyword>
<evidence type="ECO:0000256" key="1">
    <source>
        <dbReference type="SAM" id="Phobius"/>
    </source>
</evidence>
<dbReference type="Proteomes" id="UP000180215">
    <property type="component" value="Unassembled WGS sequence"/>
</dbReference>
<evidence type="ECO:0000259" key="2">
    <source>
        <dbReference type="Pfam" id="PF07811"/>
    </source>
</evidence>
<comment type="caution">
    <text evidence="3">The sequence shown here is derived from an EMBL/GenBank/DDBJ whole genome shotgun (WGS) entry which is preliminary data.</text>
</comment>
<protein>
    <submittedName>
        <fullName evidence="3">Pilus assembly protein TadE</fullName>
    </submittedName>
</protein>
<dbReference type="Pfam" id="PF07811">
    <property type="entry name" value="TadE"/>
    <property type="match status" value="1"/>
</dbReference>
<gene>
    <name evidence="3" type="ORF">BK022_16300</name>
</gene>
<dbReference type="AlphaFoldDB" id="A0A1S1P5E6"/>
<sequence length="197" mass="21372">MKPSRPAPHNRTHQAPDTLRSRFIGDVGGIAAVELSLVILPLFVLMMVIAEASLFVFAQQQFDLSVQRAARLLRTGTFQEEATGADPAQSLRGLLCGTGIRLYQCDEMRVDLVRTATFAIKQIAPAYDVGRGDWAAGFGTQFTCPSGGGIHVLRAAVPILRPFSFLDFTGQRMPGGKQLLTATAVFRTEDYADKPCA</sequence>
<dbReference type="InterPro" id="IPR012495">
    <property type="entry name" value="TadE-like_dom"/>
</dbReference>
<evidence type="ECO:0000313" key="3">
    <source>
        <dbReference type="EMBL" id="OHV15822.1"/>
    </source>
</evidence>
<evidence type="ECO:0000313" key="4">
    <source>
        <dbReference type="Proteomes" id="UP000180215"/>
    </source>
</evidence>
<proteinExistence type="predicted"/>